<organism evidence="1">
    <name type="scientific">Escherichia coli</name>
    <dbReference type="NCBI Taxonomy" id="562"/>
    <lineage>
        <taxon>Bacteria</taxon>
        <taxon>Pseudomonadati</taxon>
        <taxon>Pseudomonadota</taxon>
        <taxon>Gammaproteobacteria</taxon>
        <taxon>Enterobacterales</taxon>
        <taxon>Enterobacteriaceae</taxon>
        <taxon>Escherichia</taxon>
    </lineage>
</organism>
<accession>A0A830V4X4</accession>
<proteinExistence type="predicted"/>
<evidence type="ECO:0000313" key="1">
    <source>
        <dbReference type="EMBL" id="HAH1421411.1"/>
    </source>
</evidence>
<comment type="caution">
    <text evidence="1">The sequence shown here is derived from an EMBL/GenBank/DDBJ whole genome shotgun (WGS) entry which is preliminary data.</text>
</comment>
<name>A0A830V4X4_ECOLX</name>
<dbReference type="RefSeq" id="WP_063121955.1">
    <property type="nucleotide sequence ID" value="NZ_BFGI01000012.1"/>
</dbReference>
<dbReference type="EMBL" id="DABALL010000066">
    <property type="protein sequence ID" value="HAH1421411.1"/>
    <property type="molecule type" value="Genomic_DNA"/>
</dbReference>
<reference evidence="1" key="1">
    <citation type="journal article" date="2018" name="Genome Biol.">
        <title>SKESA: strategic k-mer extension for scrupulous assemblies.</title>
        <authorList>
            <person name="Souvorov A."/>
            <person name="Agarwala R."/>
            <person name="Lipman D.J."/>
        </authorList>
    </citation>
    <scope>NUCLEOTIDE SEQUENCE [LARGE SCALE GENOMIC DNA]</scope>
    <source>
        <strain evidence="1">W1_5_ERB1</strain>
    </source>
</reference>
<dbReference type="AlphaFoldDB" id="A0A830V4X4"/>
<sequence>MGNIDPLSLVTTMVSLNLNGVQVSQGTGFFYQSIEEQLLFLVTNYHVVTGHSPQSKESPLGDSISFKVRVKSGGSKTIEIPLFKNGKPTWLQHASKKNADIAVIPLFGDNLKDCEFEALNSGVKNEDVYKGPTARVTLIGYPYGFHDAANMLPVWKTGSVASEPEYDFNGEKTIVLDISAFPGMSGSPAMIVAKGGYGDKDGNMYAGNAYHFLGIYASMNMFNSELNLEQVSNDAKKFVTHTESLQLGIIWKASLIDDIVNNFNLESWLQGFRQSALQANLKLGNGLQLSEDGKSVIFKF</sequence>
<dbReference type="Gene3D" id="2.40.10.120">
    <property type="match status" value="1"/>
</dbReference>
<reference evidence="1" key="2">
    <citation type="submission" date="2018-08" db="EMBL/GenBank/DDBJ databases">
        <authorList>
            <consortium name="NCBI Pathogen Detection Project"/>
        </authorList>
    </citation>
    <scope>NUCLEOTIDE SEQUENCE</scope>
    <source>
        <strain evidence="1">W1_5_ERB1</strain>
    </source>
</reference>
<protein>
    <submittedName>
        <fullName evidence="1">Trypsin-like peptidase domain-containing protein</fullName>
    </submittedName>
</protein>
<gene>
    <name evidence="1" type="ORF">HHH44_004885</name>
</gene>
<dbReference type="Proteomes" id="UP000844228">
    <property type="component" value="Unassembled WGS sequence"/>
</dbReference>
<dbReference type="Pfam" id="PF13365">
    <property type="entry name" value="Trypsin_2"/>
    <property type="match status" value="1"/>
</dbReference>
<dbReference type="InterPro" id="IPR009003">
    <property type="entry name" value="Peptidase_S1_PA"/>
</dbReference>
<dbReference type="SUPFAM" id="SSF50494">
    <property type="entry name" value="Trypsin-like serine proteases"/>
    <property type="match status" value="1"/>
</dbReference>